<dbReference type="EMBL" id="CM043027">
    <property type="protein sequence ID" value="KAI4588631.1"/>
    <property type="molecule type" value="Genomic_DNA"/>
</dbReference>
<reference evidence="1" key="1">
    <citation type="submission" date="2022-03" db="EMBL/GenBank/DDBJ databases">
        <title>Genomic analyses of argali, domestic sheep and their hybrids provide insights into chromosomal evolution, heterosis and genetic basis of agronomic traits.</title>
        <authorList>
            <person name="Li M."/>
        </authorList>
    </citation>
    <scope>NUCLEOTIDE SEQUENCE</scope>
    <source>
        <strain evidence="1">F1 hybrid</strain>
    </source>
</reference>
<evidence type="ECO:0000313" key="1">
    <source>
        <dbReference type="EMBL" id="KAI4588631.1"/>
    </source>
</evidence>
<comment type="caution">
    <text evidence="1">The sequence shown here is derived from an EMBL/GenBank/DDBJ whole genome shotgun (WGS) entry which is preliminary data.</text>
</comment>
<keyword evidence="2" id="KW-1185">Reference proteome</keyword>
<gene>
    <name evidence="1" type="ORF">MJG53_003039</name>
</gene>
<sequence>MTASRLDFGEVETFLDRHPELLEDYLMRKGKQEMVEKWMQRHGQGQGAVGPRPTPAASTSGGPGPDGSASSQPTPGGGECRGAPVGPSWASGNRGDESLQRRASQKELRKSFARSKAIHVNRTYDEQVTARAQEPLSSVRRRALLRKASSLPPTTAHILSALLESRVNLPQYPPTAMDYKCHLKKHNERQFFLELVKDISNDLDLTSLSYKILIFVCLMVDADRCSLFLVEGAAAGKKSLVSKFFDVHAGTPLLPCSSTENSNEVQVPWGKGIIGYVGEHGETVNIPDAYQDRRFNDEIDKLTGYKTKSLLCMPIRSSDGEIIGVAQAINKIPEGAPFTEDDEKVMQMYLPFCGIAISNAQLFAASRKEYERSRALLEVVNDLFEEQTDLEKIVKKIMHRAQTLLKCERCSVLLLEDIESPVVKFTKSFELMSPKCSADAENSFKESMEKSSYSDWLINNSVAELVASTGLPVNISDAYQDPRFDAEADQISGFHIRSVLCVPIWNSNHQIIGVAQVLNRLDGKPFDDADQRLFEAFVIFCGLGINNTIMYDQVKKSWAKQSVALDKAASGFLPGKGRTGRRFKALSLALVCAGSVLSTSNTVFKGRVSWHGYASVGELHSAEEQPCPRACISSGMLACETKLSKKLTFTQALTPDMGAECLDSAVVQGAERGCRFQKAVLSYHATCSKAEVDKFKYRSVAMTVMLNASSKMPDSQGKAVKGYRAANIPLVSELAIDDIHFDDFSLDVDAMITAALRMFMELGMVQKFKIDYETLCRWLLTVRKNYRMVLYHNWRHAFNVCQLMFAMLTTAGFQEILTEVEILAVIVGCLCHDLDHRGTNNAFQAKSGSALAQLYGTSATLEHHHFNHAVMILQSEGAFQMHLEQIAHYLSPEHGFTFLQGTEAQSQTPEALLPWNSIIKYGGFFPPAYLEKACLLQYHQSLLRPHKGESALRNLPAAVEGRPIGGDGFSVENETSGRIHLRLIGKCSQAITSLPFFCTIFWFLILGLKLVQFPDNLLVAELVTSEFFEQGDRERAELKLTPSAIFDRNRKDELPRLQLEWIDSICMPLYQALVKVNVKLKPMLDSVATNRSKWEELHRKRLLVSTAASAPSANVMETRDDRN</sequence>
<organism evidence="1 2">
    <name type="scientific">Ovis ammon polii x Ovis aries</name>
    <dbReference type="NCBI Taxonomy" id="2918886"/>
    <lineage>
        <taxon>Eukaryota</taxon>
        <taxon>Metazoa</taxon>
        <taxon>Chordata</taxon>
        <taxon>Craniata</taxon>
        <taxon>Vertebrata</taxon>
        <taxon>Euteleostomi</taxon>
        <taxon>Mammalia</taxon>
        <taxon>Eutheria</taxon>
        <taxon>Laurasiatheria</taxon>
        <taxon>Artiodactyla</taxon>
        <taxon>Ruminantia</taxon>
        <taxon>Pecora</taxon>
        <taxon>Bovidae</taxon>
        <taxon>Caprinae</taxon>
        <taxon>Ovis</taxon>
    </lineage>
</organism>
<protein>
    <submittedName>
        <fullName evidence="1">Uncharacterized protein</fullName>
    </submittedName>
</protein>
<proteinExistence type="predicted"/>
<dbReference type="Proteomes" id="UP001057279">
    <property type="component" value="Linkage Group LG02"/>
</dbReference>
<name>A0ACB9VF70_9CETA</name>
<accession>A0ACB9VF70</accession>
<evidence type="ECO:0000313" key="2">
    <source>
        <dbReference type="Proteomes" id="UP001057279"/>
    </source>
</evidence>